<gene>
    <name evidence="4" type="ORF">D6C85_03913</name>
    <name evidence="3" type="ORF">D6D20_04234</name>
    <name evidence="2" type="ORF">D6D22_03958</name>
</gene>
<comment type="caution">
    <text evidence="3">The sequence shown here is derived from an EMBL/GenBank/DDBJ whole genome shotgun (WGS) entry which is preliminary data.</text>
</comment>
<dbReference type="Proteomes" id="UP000310687">
    <property type="component" value="Unassembled WGS sequence"/>
</dbReference>
<dbReference type="EMBL" id="QZAL01000041">
    <property type="protein sequence ID" value="THW44529.1"/>
    <property type="molecule type" value="Genomic_DNA"/>
</dbReference>
<evidence type="ECO:0000256" key="1">
    <source>
        <dbReference type="SAM" id="MobiDB-lite"/>
    </source>
</evidence>
<dbReference type="EMBL" id="QZAN01000036">
    <property type="protein sequence ID" value="THW62608.1"/>
    <property type="molecule type" value="Genomic_DNA"/>
</dbReference>
<dbReference type="AlphaFoldDB" id="A0A4S8ZBN6"/>
<dbReference type="Proteomes" id="UP000309734">
    <property type="component" value="Unassembled WGS sequence"/>
</dbReference>
<name>A0A4S8ZBN6_AURPU</name>
<evidence type="ECO:0000313" key="6">
    <source>
        <dbReference type="Proteomes" id="UP000310421"/>
    </source>
</evidence>
<accession>A0A4S8ZBN6</accession>
<evidence type="ECO:0000313" key="3">
    <source>
        <dbReference type="EMBL" id="THW62608.1"/>
    </source>
</evidence>
<dbReference type="Proteomes" id="UP000310421">
    <property type="component" value="Unassembled WGS sequence"/>
</dbReference>
<evidence type="ECO:0000313" key="4">
    <source>
        <dbReference type="EMBL" id="THZ73725.1"/>
    </source>
</evidence>
<evidence type="ECO:0000313" key="2">
    <source>
        <dbReference type="EMBL" id="THW44529.1"/>
    </source>
</evidence>
<evidence type="ECO:0000313" key="5">
    <source>
        <dbReference type="Proteomes" id="UP000309734"/>
    </source>
</evidence>
<sequence>MDNTPEVSDKTDGVSRNNHNTWLEGAVALTTGYRTQDGVEVDTYYPLNLDVCGFGLDFQQSAKDTDRVVLRFDASYDFDLGPRFQLSRWVEEVELNALSVCGSLYLPAHDACMRLADRFVDSTSTPVRVEDKNQDPGTGRPDDETLQLPPSLRNRRRIWRILEEARVGDLSTSRKSNPPDMSRLKRNMHFGTSSISLPPSSAINPSSLVKSTSSFRTASRNGIVLRFPPRPHRPGFT</sequence>
<dbReference type="EMBL" id="QZBS01000090">
    <property type="protein sequence ID" value="THZ73725.1"/>
    <property type="molecule type" value="Genomic_DNA"/>
</dbReference>
<reference evidence="5 6" key="1">
    <citation type="submission" date="2018-10" db="EMBL/GenBank/DDBJ databases">
        <title>Fifty Aureobasidium pullulans genomes reveal a recombining polyextremotolerant generalist.</title>
        <authorList>
            <person name="Gostincar C."/>
            <person name="Turk M."/>
            <person name="Zajc J."/>
            <person name="Gunde-Cimerman N."/>
        </authorList>
    </citation>
    <scope>NUCLEOTIDE SEQUENCE [LARGE SCALE GENOMIC DNA]</scope>
    <source>
        <strain evidence="3 6">EXF-10751</strain>
        <strain evidence="2 7">EXF-11013</strain>
        <strain evidence="4 5">EXF-3519</strain>
    </source>
</reference>
<feature type="region of interest" description="Disordered" evidence="1">
    <location>
        <begin position="125"/>
        <end position="149"/>
    </location>
</feature>
<evidence type="ECO:0000313" key="7">
    <source>
        <dbReference type="Proteomes" id="UP000310687"/>
    </source>
</evidence>
<proteinExistence type="predicted"/>
<protein>
    <submittedName>
        <fullName evidence="3">Uncharacterized protein</fullName>
    </submittedName>
</protein>
<organism evidence="3 6">
    <name type="scientific">Aureobasidium pullulans</name>
    <name type="common">Black yeast</name>
    <name type="synonym">Pullularia pullulans</name>
    <dbReference type="NCBI Taxonomy" id="5580"/>
    <lineage>
        <taxon>Eukaryota</taxon>
        <taxon>Fungi</taxon>
        <taxon>Dikarya</taxon>
        <taxon>Ascomycota</taxon>
        <taxon>Pezizomycotina</taxon>
        <taxon>Dothideomycetes</taxon>
        <taxon>Dothideomycetidae</taxon>
        <taxon>Dothideales</taxon>
        <taxon>Saccotheciaceae</taxon>
        <taxon>Aureobasidium</taxon>
    </lineage>
</organism>